<evidence type="ECO:0000256" key="1">
    <source>
        <dbReference type="ARBA" id="ARBA00004496"/>
    </source>
</evidence>
<evidence type="ECO:0000256" key="8">
    <source>
        <dbReference type="ARBA" id="ARBA00022691"/>
    </source>
</evidence>
<accession>A0A7Y4P4T7</accession>
<sequence length="377" mass="41811">MTDWTDANDQLAAQITVDAPEWRSAVRATPRHQLVPKWWQRVEGSPAFEWELVVPDADDPWRSTYSDQTLVTRVGPLHADLAEPTDVAKGAPTSSSTMPGLIVDMLHLLDAQPGQQVLDIGTGSGYSAALLAHRLGDDLVTSIDVDRYLVRAARNRLAEFGRKPRLMVADATDDLPEGEYDRMIATVSVRPVPRSWLSALRPRGRIVTTIAQTSLLVSATLGRGLVARGRVQRGPASFMRTRSAADYPPRLDEVYAVARDAEGDDVRDLQQPAPNLWSDWELRTLFELDTSGVEHRSATDGGVTTTWLLAADGSWARAEEATGRVHQSGPRRLWDDLERVRARWDQAARFPLHELEVEFGPDTTTVTSPDGLWTIRL</sequence>
<evidence type="ECO:0000256" key="6">
    <source>
        <dbReference type="ARBA" id="ARBA00022603"/>
    </source>
</evidence>
<evidence type="ECO:0000313" key="15">
    <source>
        <dbReference type="Proteomes" id="UP000553957"/>
    </source>
</evidence>
<dbReference type="Pfam" id="PF01135">
    <property type="entry name" value="PCMT"/>
    <property type="match status" value="1"/>
</dbReference>
<dbReference type="Gene3D" id="3.40.50.150">
    <property type="entry name" value="Vaccinia Virus protein VP39"/>
    <property type="match status" value="1"/>
</dbReference>
<reference evidence="12 15" key="2">
    <citation type="submission" date="2020-08" db="EMBL/GenBank/DDBJ databases">
        <title>Sequencing the genomes of 1000 actinobacteria strains.</title>
        <authorList>
            <person name="Klenk H.-P."/>
        </authorList>
    </citation>
    <scope>NUCLEOTIDE SEQUENCE [LARGE SCALE GENOMIC DNA]</scope>
    <source>
        <strain evidence="12 15">DSM 15626</strain>
    </source>
</reference>
<comment type="subcellular location">
    <subcellularLocation>
        <location evidence="1">Cytoplasm</location>
    </subcellularLocation>
</comment>
<dbReference type="GO" id="GO:0032259">
    <property type="term" value="P:methylation"/>
    <property type="evidence" value="ECO:0007669"/>
    <property type="project" value="UniProtKB-KW"/>
</dbReference>
<organism evidence="13 14">
    <name type="scientific">Kribbella sandramycini</name>
    <dbReference type="NCBI Taxonomy" id="60450"/>
    <lineage>
        <taxon>Bacteria</taxon>
        <taxon>Bacillati</taxon>
        <taxon>Actinomycetota</taxon>
        <taxon>Actinomycetes</taxon>
        <taxon>Propionibacteriales</taxon>
        <taxon>Kribbellaceae</taxon>
        <taxon>Kribbella</taxon>
    </lineage>
</organism>
<evidence type="ECO:0000256" key="4">
    <source>
        <dbReference type="ARBA" id="ARBA00013346"/>
    </source>
</evidence>
<keyword evidence="8" id="KW-0949">S-adenosyl-L-methionine</keyword>
<evidence type="ECO:0000256" key="5">
    <source>
        <dbReference type="ARBA" id="ARBA00022490"/>
    </source>
</evidence>
<proteinExistence type="inferred from homology"/>
<dbReference type="GO" id="GO:0004719">
    <property type="term" value="F:protein-L-isoaspartate (D-aspartate) O-methyltransferase activity"/>
    <property type="evidence" value="ECO:0007669"/>
    <property type="project" value="UniProtKB-EC"/>
</dbReference>
<dbReference type="AlphaFoldDB" id="A0A7Y4P4T7"/>
<evidence type="ECO:0000256" key="7">
    <source>
        <dbReference type="ARBA" id="ARBA00022679"/>
    </source>
</evidence>
<evidence type="ECO:0000313" key="14">
    <source>
        <dbReference type="Proteomes" id="UP000534306"/>
    </source>
</evidence>
<evidence type="ECO:0000256" key="10">
    <source>
        <dbReference type="ARBA" id="ARBA00031323"/>
    </source>
</evidence>
<evidence type="ECO:0000256" key="3">
    <source>
        <dbReference type="ARBA" id="ARBA00011890"/>
    </source>
</evidence>
<dbReference type="InterPro" id="IPR029063">
    <property type="entry name" value="SAM-dependent_MTases_sf"/>
</dbReference>
<evidence type="ECO:0000313" key="13">
    <source>
        <dbReference type="EMBL" id="NOL45485.1"/>
    </source>
</evidence>
<keyword evidence="6 13" id="KW-0489">Methyltransferase</keyword>
<keyword evidence="14" id="KW-1185">Reference proteome</keyword>
<dbReference type="EMBL" id="JACHKF010000001">
    <property type="protein sequence ID" value="MBB6566698.1"/>
    <property type="molecule type" value="Genomic_DNA"/>
</dbReference>
<dbReference type="Proteomes" id="UP000534306">
    <property type="component" value="Unassembled WGS sequence"/>
</dbReference>
<dbReference type="RefSeq" id="WP_171678783.1">
    <property type="nucleotide sequence ID" value="NZ_BAAAGT010000004.1"/>
</dbReference>
<evidence type="ECO:0000256" key="11">
    <source>
        <dbReference type="ARBA" id="ARBA00031350"/>
    </source>
</evidence>
<evidence type="ECO:0000256" key="2">
    <source>
        <dbReference type="ARBA" id="ARBA00005369"/>
    </source>
</evidence>
<name>A0A7Y4P4T7_9ACTN</name>
<dbReference type="GO" id="GO:0005737">
    <property type="term" value="C:cytoplasm"/>
    <property type="evidence" value="ECO:0007669"/>
    <property type="project" value="UniProtKB-SubCell"/>
</dbReference>
<comment type="caution">
    <text evidence="13">The sequence shown here is derived from an EMBL/GenBank/DDBJ whole genome shotgun (WGS) entry which is preliminary data.</text>
</comment>
<keyword evidence="5" id="KW-0963">Cytoplasm</keyword>
<dbReference type="CDD" id="cd02440">
    <property type="entry name" value="AdoMet_MTases"/>
    <property type="match status" value="1"/>
</dbReference>
<dbReference type="SUPFAM" id="SSF53335">
    <property type="entry name" value="S-adenosyl-L-methionine-dependent methyltransferases"/>
    <property type="match status" value="1"/>
</dbReference>
<protein>
    <recommendedName>
        <fullName evidence="4">Protein-L-isoaspartate O-methyltransferase</fullName>
        <ecNumber evidence="3">2.1.1.77</ecNumber>
    </recommendedName>
    <alternativeName>
        <fullName evidence="11">L-isoaspartyl protein carboxyl methyltransferase</fullName>
    </alternativeName>
    <alternativeName>
        <fullName evidence="9">Protein L-isoaspartyl methyltransferase</fullName>
    </alternativeName>
    <alternativeName>
        <fullName evidence="10">Protein-beta-aspartate methyltransferase</fullName>
    </alternativeName>
</protein>
<dbReference type="EC" id="2.1.1.77" evidence="3"/>
<keyword evidence="7 13" id="KW-0808">Transferase</keyword>
<evidence type="ECO:0000256" key="9">
    <source>
        <dbReference type="ARBA" id="ARBA00030757"/>
    </source>
</evidence>
<dbReference type="InterPro" id="IPR000682">
    <property type="entry name" value="PCMT"/>
</dbReference>
<reference evidence="13 14" key="1">
    <citation type="submission" date="2020-05" db="EMBL/GenBank/DDBJ databases">
        <title>Genome sequence of Kribbella sandramycini ATCC 39419.</title>
        <authorList>
            <person name="Maclea K.S."/>
            <person name="Fair J.L."/>
        </authorList>
    </citation>
    <scope>NUCLEOTIDE SEQUENCE [LARGE SCALE GENOMIC DNA]</scope>
    <source>
        <strain evidence="13 14">ATCC 39419</strain>
    </source>
</reference>
<dbReference type="PANTHER" id="PTHR11579:SF0">
    <property type="entry name" value="PROTEIN-L-ISOASPARTATE(D-ASPARTATE) O-METHYLTRANSFERASE"/>
    <property type="match status" value="1"/>
</dbReference>
<dbReference type="PANTHER" id="PTHR11579">
    <property type="entry name" value="PROTEIN-L-ISOASPARTATE O-METHYLTRANSFERASE"/>
    <property type="match status" value="1"/>
</dbReference>
<evidence type="ECO:0000313" key="12">
    <source>
        <dbReference type="EMBL" id="MBB6566698.1"/>
    </source>
</evidence>
<dbReference type="EMBL" id="JABJRC010000013">
    <property type="protein sequence ID" value="NOL45485.1"/>
    <property type="molecule type" value="Genomic_DNA"/>
</dbReference>
<comment type="similarity">
    <text evidence="2">Belongs to the methyltransferase superfamily. L-isoaspartyl/D-aspartyl protein methyltransferase family.</text>
</comment>
<dbReference type="Proteomes" id="UP000553957">
    <property type="component" value="Unassembled WGS sequence"/>
</dbReference>
<gene>
    <name evidence="12" type="ORF">HNR71_002335</name>
    <name evidence="13" type="ORF">HPO96_35085</name>
</gene>